<dbReference type="EMBL" id="CDMH01000047">
    <property type="protein sequence ID" value="CRF42823.1"/>
    <property type="molecule type" value="Genomic_DNA"/>
</dbReference>
<name>A0A0K2X2Q9_9HELI</name>
<dbReference type="AlphaFoldDB" id="A0A0K2X2Q9"/>
<dbReference type="RefSeq" id="WP_053941434.1">
    <property type="nucleotide sequence ID" value="NZ_BSCV01000023.1"/>
</dbReference>
<dbReference type="EMBL" id="CDMG01000009">
    <property type="protein sequence ID" value="CRF53106.1"/>
    <property type="molecule type" value="Genomic_DNA"/>
</dbReference>
<evidence type="ECO:0008006" key="8">
    <source>
        <dbReference type="Google" id="ProtNLM"/>
    </source>
</evidence>
<dbReference type="Proteomes" id="UP000038622">
    <property type="component" value="Unassembled WGS sequence"/>
</dbReference>
<reference evidence="6 7" key="3">
    <citation type="submission" date="2014-12" db="EMBL/GenBank/DDBJ databases">
        <authorList>
            <person name="Jaenicke S."/>
        </authorList>
    </citation>
    <scope>NUCLEOTIDE SEQUENCE [LARGE SCALE GENOMIC DNA]</scope>
</reference>
<reference evidence="1" key="1">
    <citation type="submission" date="2014-12" db="EMBL/GenBank/DDBJ databases">
        <title>Whole genome sequences of four Staphylococcus schleiferi canine isolates.</title>
        <authorList>
            <person name="Misic A.M."/>
            <person name="Cain C."/>
            <person name="Morris D.O."/>
            <person name="Rankin S."/>
            <person name="Beiting D."/>
        </authorList>
    </citation>
    <scope>NUCLEOTIDE SEQUENCE</scope>
    <source>
        <strain evidence="1">ASB11</strain>
        <strain evidence="2">ASB13</strain>
        <strain evidence="4">ASB7</strain>
        <strain evidence="3">ASB9</strain>
    </source>
</reference>
<evidence type="ECO:0000313" key="4">
    <source>
        <dbReference type="EMBL" id="CRF53106.1"/>
    </source>
</evidence>
<sequence length="114" mass="13154">MLEDLSHLSLHLSDDALLDLFNQYNGEAQGAPHMVQDYLKAFGYFYKIARRENDFGYEFYALGKMYELGQGVAQDLGKAKGLYTEAIKNYQTYEEDGAPDDKHTQVMQDLEQWL</sequence>
<evidence type="ECO:0000313" key="5">
    <source>
        <dbReference type="Proteomes" id="UP000038622"/>
    </source>
</evidence>
<dbReference type="OrthoDB" id="5324703at2"/>
<dbReference type="SUPFAM" id="SSF81901">
    <property type="entry name" value="HCP-like"/>
    <property type="match status" value="1"/>
</dbReference>
<dbReference type="GeneID" id="82132485"/>
<keyword evidence="5" id="KW-1185">Reference proteome</keyword>
<gene>
    <name evidence="1" type="ORF">HAL011_06860</name>
    <name evidence="2" type="ORF">HAL013_10330</name>
    <name evidence="4" type="ORF">HAL07_15710</name>
    <name evidence="3" type="ORF">HAL09_09730</name>
</gene>
<dbReference type="InterPro" id="IPR011990">
    <property type="entry name" value="TPR-like_helical_dom_sf"/>
</dbReference>
<proteinExistence type="predicted"/>
<protein>
    <recommendedName>
        <fullName evidence="8">Beta-lactamase</fullName>
    </recommendedName>
</protein>
<dbReference type="STRING" id="1578720.HAL011_06860"/>
<evidence type="ECO:0000313" key="2">
    <source>
        <dbReference type="EMBL" id="CRF42823.1"/>
    </source>
</evidence>
<evidence type="ECO:0000313" key="7">
    <source>
        <dbReference type="Proteomes" id="UP000043437"/>
    </source>
</evidence>
<evidence type="ECO:0000313" key="3">
    <source>
        <dbReference type="EMBL" id="CRF44391.1"/>
    </source>
</evidence>
<dbReference type="EMBL" id="CDMN01000037">
    <property type="protein sequence ID" value="CRF44391.1"/>
    <property type="molecule type" value="Genomic_DNA"/>
</dbReference>
<dbReference type="EMBL" id="CDML01000019">
    <property type="protein sequence ID" value="CRF40915.1"/>
    <property type="molecule type" value="Genomic_DNA"/>
</dbReference>
<dbReference type="Proteomes" id="UP000041394">
    <property type="component" value="Unassembled WGS sequence"/>
</dbReference>
<organism evidence="1 5">
    <name type="scientific">Helicobacter ailurogastricus</name>
    <dbReference type="NCBI Taxonomy" id="1578720"/>
    <lineage>
        <taxon>Bacteria</taxon>
        <taxon>Pseudomonadati</taxon>
        <taxon>Campylobacterota</taxon>
        <taxon>Epsilonproteobacteria</taxon>
        <taxon>Campylobacterales</taxon>
        <taxon>Helicobacteraceae</taxon>
        <taxon>Helicobacter</taxon>
    </lineage>
</organism>
<evidence type="ECO:0000313" key="1">
    <source>
        <dbReference type="EMBL" id="CRF40915.1"/>
    </source>
</evidence>
<dbReference type="Proteomes" id="UP000045175">
    <property type="component" value="Unassembled WGS sequence"/>
</dbReference>
<evidence type="ECO:0000313" key="6">
    <source>
        <dbReference type="Proteomes" id="UP000041394"/>
    </source>
</evidence>
<reference evidence="5" key="2">
    <citation type="submission" date="2014-12" db="EMBL/GenBank/DDBJ databases">
        <authorList>
            <person name="Smet A."/>
        </authorList>
    </citation>
    <scope>NUCLEOTIDE SEQUENCE [LARGE SCALE GENOMIC DNA]</scope>
</reference>
<accession>A0A0K2X2Q9</accession>
<dbReference type="Gene3D" id="1.25.40.10">
    <property type="entry name" value="Tetratricopeptide repeat domain"/>
    <property type="match status" value="1"/>
</dbReference>
<dbReference type="Proteomes" id="UP000043437">
    <property type="component" value="Unassembled WGS sequence"/>
</dbReference>